<protein>
    <submittedName>
        <fullName evidence="1">Uncharacterized protein</fullName>
    </submittedName>
</protein>
<keyword evidence="2" id="KW-1185">Reference proteome</keyword>
<evidence type="ECO:0000313" key="1">
    <source>
        <dbReference type="EMBL" id="KAI4869618.1"/>
    </source>
</evidence>
<sequence length="293" mass="31197">MANPKPPPKKRFDLVNRGEKKPTPSGTLTFIGLRALDLPLQHALLAPSGLGAALLSRVGLAAALPAAGTHLLQTGLPLVDALGHPTAALLLAMAAGSCVKQVYWLTALSAESFPPGAAVAVSALNTAWNGLNTFLFLALATTSLRSRPLVSLPLPAFLRRSIAGGNAAATVVTLPLSTVVGTLMYVAGIALEAASERQRKAFKDAPENAGKVCKVGVWRWARHVNYLGYALWRGGYTMAATGWVGGLLMTAWQVYDLSTRAGGVLDEYCAGRYKEQWFQYKREVPYKIIPGIY</sequence>
<comment type="caution">
    <text evidence="1">The sequence shown here is derived from an EMBL/GenBank/DDBJ whole genome shotgun (WGS) entry which is preliminary data.</text>
</comment>
<dbReference type="EMBL" id="MU393429">
    <property type="protein sequence ID" value="KAI4869618.1"/>
    <property type="molecule type" value="Genomic_DNA"/>
</dbReference>
<proteinExistence type="predicted"/>
<reference evidence="1 2" key="1">
    <citation type="journal article" date="2022" name="New Phytol.">
        <title>Ecological generalism drives hyperdiversity of secondary metabolite gene clusters in xylarialean endophytes.</title>
        <authorList>
            <person name="Franco M.E.E."/>
            <person name="Wisecaver J.H."/>
            <person name="Arnold A.E."/>
            <person name="Ju Y.M."/>
            <person name="Slot J.C."/>
            <person name="Ahrendt S."/>
            <person name="Moore L.P."/>
            <person name="Eastman K.E."/>
            <person name="Scott K."/>
            <person name="Konkel Z."/>
            <person name="Mondo S.J."/>
            <person name="Kuo A."/>
            <person name="Hayes R.D."/>
            <person name="Haridas S."/>
            <person name="Andreopoulos B."/>
            <person name="Riley R."/>
            <person name="LaButti K."/>
            <person name="Pangilinan J."/>
            <person name="Lipzen A."/>
            <person name="Amirebrahimi M."/>
            <person name="Yan J."/>
            <person name="Adam C."/>
            <person name="Keymanesh K."/>
            <person name="Ng V."/>
            <person name="Louie K."/>
            <person name="Northen T."/>
            <person name="Drula E."/>
            <person name="Henrissat B."/>
            <person name="Hsieh H.M."/>
            <person name="Youens-Clark K."/>
            <person name="Lutzoni F."/>
            <person name="Miadlikowska J."/>
            <person name="Eastwood D.C."/>
            <person name="Hamelin R.C."/>
            <person name="Grigoriev I.V."/>
            <person name="U'Ren J.M."/>
        </authorList>
    </citation>
    <scope>NUCLEOTIDE SEQUENCE [LARGE SCALE GENOMIC DNA]</scope>
    <source>
        <strain evidence="1 2">CBS 119005</strain>
    </source>
</reference>
<evidence type="ECO:0000313" key="2">
    <source>
        <dbReference type="Proteomes" id="UP001497700"/>
    </source>
</evidence>
<organism evidence="1 2">
    <name type="scientific">Hypoxylon rubiginosum</name>
    <dbReference type="NCBI Taxonomy" id="110542"/>
    <lineage>
        <taxon>Eukaryota</taxon>
        <taxon>Fungi</taxon>
        <taxon>Dikarya</taxon>
        <taxon>Ascomycota</taxon>
        <taxon>Pezizomycotina</taxon>
        <taxon>Sordariomycetes</taxon>
        <taxon>Xylariomycetidae</taxon>
        <taxon>Xylariales</taxon>
        <taxon>Hypoxylaceae</taxon>
        <taxon>Hypoxylon</taxon>
    </lineage>
</organism>
<name>A0ACB9ZDA0_9PEZI</name>
<accession>A0ACB9ZDA0</accession>
<dbReference type="Proteomes" id="UP001497700">
    <property type="component" value="Unassembled WGS sequence"/>
</dbReference>
<gene>
    <name evidence="1" type="ORF">F4820DRAFT_455743</name>
</gene>